<feature type="region of interest" description="Disordered" evidence="1">
    <location>
        <begin position="89"/>
        <end position="110"/>
    </location>
</feature>
<organism evidence="2 3">
    <name type="scientific">Monilinia fructigena</name>
    <dbReference type="NCBI Taxonomy" id="38457"/>
    <lineage>
        <taxon>Eukaryota</taxon>
        <taxon>Fungi</taxon>
        <taxon>Dikarya</taxon>
        <taxon>Ascomycota</taxon>
        <taxon>Pezizomycotina</taxon>
        <taxon>Leotiomycetes</taxon>
        <taxon>Helotiales</taxon>
        <taxon>Sclerotiniaceae</taxon>
        <taxon>Monilinia</taxon>
    </lineage>
</organism>
<evidence type="ECO:0000256" key="1">
    <source>
        <dbReference type="SAM" id="MobiDB-lite"/>
    </source>
</evidence>
<protein>
    <submittedName>
        <fullName evidence="2">Uncharacterized protein</fullName>
    </submittedName>
</protein>
<comment type="caution">
    <text evidence="2">The sequence shown here is derived from an EMBL/GenBank/DDBJ whole genome shotgun (WGS) entry which is preliminary data.</text>
</comment>
<gene>
    <name evidence="2" type="ORF">DID88_003360</name>
</gene>
<name>A0A395IWC4_9HELO</name>
<dbReference type="EMBL" id="QKRW01000017">
    <property type="protein sequence ID" value="RAL63713.1"/>
    <property type="molecule type" value="Genomic_DNA"/>
</dbReference>
<keyword evidence="3" id="KW-1185">Reference proteome</keyword>
<sequence>MKEFRVEVVFETPVIFIAPPSNVRGPIMNKPIYYLNGSKKSYDETMVLEPEEQVKMDKEAVQRVHTADDERASWVTLLSNLQKKERDSRAWDTESRLAKPPIGGSASVKAPTQDHKHIFPLSFEIIGMLGQVVRLRGSSFRMIPNPTQDNWLKKTGKKPAWTITKLMAVFQKRLIGLSKDESNVENTPGNIQFL</sequence>
<accession>A0A395IWC4</accession>
<proteinExistence type="predicted"/>
<dbReference type="Proteomes" id="UP000249056">
    <property type="component" value="Unassembled WGS sequence"/>
</dbReference>
<dbReference type="AlphaFoldDB" id="A0A395IWC4"/>
<dbReference type="OrthoDB" id="5227693at2759"/>
<evidence type="ECO:0000313" key="3">
    <source>
        <dbReference type="Proteomes" id="UP000249056"/>
    </source>
</evidence>
<reference evidence="2 3" key="1">
    <citation type="submission" date="2018-06" db="EMBL/GenBank/DDBJ databases">
        <title>Genome Sequence of the Brown Rot Fungal Pathogen Monilinia fructigena.</title>
        <authorList>
            <person name="Landi L."/>
            <person name="De Miccolis Angelini R.M."/>
            <person name="Pollastro S."/>
            <person name="Abate D."/>
            <person name="Faretra F."/>
            <person name="Romanazzi G."/>
        </authorList>
    </citation>
    <scope>NUCLEOTIDE SEQUENCE [LARGE SCALE GENOMIC DNA]</scope>
    <source>
        <strain evidence="2 3">Mfrg269</strain>
    </source>
</reference>
<evidence type="ECO:0000313" key="2">
    <source>
        <dbReference type="EMBL" id="RAL63713.1"/>
    </source>
</evidence>